<dbReference type="AlphaFoldDB" id="A0A5B1CJY5"/>
<keyword evidence="3" id="KW-1185">Reference proteome</keyword>
<keyword evidence="1" id="KW-0472">Membrane</keyword>
<dbReference type="RefSeq" id="WP_068257961.1">
    <property type="nucleotide sequence ID" value="NZ_LWSK01000001.1"/>
</dbReference>
<feature type="transmembrane region" description="Helical" evidence="1">
    <location>
        <begin position="21"/>
        <end position="42"/>
    </location>
</feature>
<keyword evidence="1" id="KW-0812">Transmembrane</keyword>
<dbReference type="PROSITE" id="PS51257">
    <property type="entry name" value="PROKAR_LIPOPROTEIN"/>
    <property type="match status" value="1"/>
</dbReference>
<name>A0A5B1CJY5_9BACT</name>
<gene>
    <name evidence="2" type="ORF">LF1_39650</name>
</gene>
<protein>
    <submittedName>
        <fullName evidence="2">Uncharacterized protein</fullName>
    </submittedName>
</protein>
<proteinExistence type="predicted"/>
<keyword evidence="1" id="KW-1133">Transmembrane helix</keyword>
<organism evidence="2 3">
    <name type="scientific">Rubripirellula obstinata</name>
    <dbReference type="NCBI Taxonomy" id="406547"/>
    <lineage>
        <taxon>Bacteria</taxon>
        <taxon>Pseudomonadati</taxon>
        <taxon>Planctomycetota</taxon>
        <taxon>Planctomycetia</taxon>
        <taxon>Pirellulales</taxon>
        <taxon>Pirellulaceae</taxon>
        <taxon>Rubripirellula</taxon>
    </lineage>
</organism>
<dbReference type="Proteomes" id="UP000322699">
    <property type="component" value="Unassembled WGS sequence"/>
</dbReference>
<accession>A0A5B1CJY5</accession>
<reference evidence="2 3" key="1">
    <citation type="submission" date="2019-08" db="EMBL/GenBank/DDBJ databases">
        <title>Deep-cultivation of Planctomycetes and their phenomic and genomic characterization uncovers novel biology.</title>
        <authorList>
            <person name="Wiegand S."/>
            <person name="Jogler M."/>
            <person name="Boedeker C."/>
            <person name="Pinto D."/>
            <person name="Vollmers J."/>
            <person name="Rivas-Marin E."/>
            <person name="Kohn T."/>
            <person name="Peeters S.H."/>
            <person name="Heuer A."/>
            <person name="Rast P."/>
            <person name="Oberbeckmann S."/>
            <person name="Bunk B."/>
            <person name="Jeske O."/>
            <person name="Meyerdierks A."/>
            <person name="Storesund J.E."/>
            <person name="Kallscheuer N."/>
            <person name="Luecker S."/>
            <person name="Lage O.M."/>
            <person name="Pohl T."/>
            <person name="Merkel B.J."/>
            <person name="Hornburger P."/>
            <person name="Mueller R.-W."/>
            <person name="Bruemmer F."/>
            <person name="Labrenz M."/>
            <person name="Spormann A.M."/>
            <person name="Op Den Camp H."/>
            <person name="Overmann J."/>
            <person name="Amann R."/>
            <person name="Jetten M.S.M."/>
            <person name="Mascher T."/>
            <person name="Medema M.H."/>
            <person name="Devos D.P."/>
            <person name="Kaster A.-K."/>
            <person name="Ovreas L."/>
            <person name="Rohde M."/>
            <person name="Galperin M.Y."/>
            <person name="Jogler C."/>
        </authorList>
    </citation>
    <scope>NUCLEOTIDE SEQUENCE [LARGE SCALE GENOMIC DNA]</scope>
    <source>
        <strain evidence="2 3">LF1</strain>
    </source>
</reference>
<comment type="caution">
    <text evidence="2">The sequence shown here is derived from an EMBL/GenBank/DDBJ whole genome shotgun (WGS) entry which is preliminary data.</text>
</comment>
<dbReference type="EMBL" id="VRLW01000001">
    <property type="protein sequence ID" value="KAA1261418.1"/>
    <property type="molecule type" value="Genomic_DNA"/>
</dbReference>
<sequence>MSDSNRNKTECSDRSRKPRRPWMAIGIVISLMVSCTLLIWAFSLPFARLSASARPAATEVDVEISSKQQRTEAQEIRAAAIAQHRDFLYLLKKQKQVKSQKELPGREQAEERWNRRTEAIKVKIVELDQAIKDNDIPEGSVLWENRQRLIEISSDSAE</sequence>
<evidence type="ECO:0000256" key="1">
    <source>
        <dbReference type="SAM" id="Phobius"/>
    </source>
</evidence>
<evidence type="ECO:0000313" key="2">
    <source>
        <dbReference type="EMBL" id="KAA1261418.1"/>
    </source>
</evidence>
<evidence type="ECO:0000313" key="3">
    <source>
        <dbReference type="Proteomes" id="UP000322699"/>
    </source>
</evidence>